<comment type="caution">
    <text evidence="1">The sequence shown here is derived from an EMBL/GenBank/DDBJ whole genome shotgun (WGS) entry which is preliminary data.</text>
</comment>
<protein>
    <submittedName>
        <fullName evidence="1">Uncharacterized protein</fullName>
    </submittedName>
</protein>
<proteinExistence type="predicted"/>
<reference evidence="1 2" key="1">
    <citation type="submission" date="2022-11" db="EMBL/GenBank/DDBJ databases">
        <title>Spartinivicinus poritis sp. nov., isolated from scleractinian coral Porites lutea.</title>
        <authorList>
            <person name="Zhang G."/>
            <person name="Cai L."/>
            <person name="Wei Q."/>
        </authorList>
    </citation>
    <scope>NUCLEOTIDE SEQUENCE [LARGE SCALE GENOMIC DNA]</scope>
    <source>
        <strain evidence="1 2">A2-2</strain>
    </source>
</reference>
<name>A0ABT5UH96_9GAMM</name>
<gene>
    <name evidence="1" type="ORF">ORQ98_27630</name>
</gene>
<organism evidence="1 2">
    <name type="scientific">Spartinivicinus poritis</name>
    <dbReference type="NCBI Taxonomy" id="2994640"/>
    <lineage>
        <taxon>Bacteria</taxon>
        <taxon>Pseudomonadati</taxon>
        <taxon>Pseudomonadota</taxon>
        <taxon>Gammaproteobacteria</taxon>
        <taxon>Oceanospirillales</taxon>
        <taxon>Zooshikellaceae</taxon>
        <taxon>Spartinivicinus</taxon>
    </lineage>
</organism>
<dbReference type="EMBL" id="JAPMOU010000082">
    <property type="protein sequence ID" value="MDE1465740.1"/>
    <property type="molecule type" value="Genomic_DNA"/>
</dbReference>
<accession>A0ABT5UH96</accession>
<dbReference type="Proteomes" id="UP001528823">
    <property type="component" value="Unassembled WGS sequence"/>
</dbReference>
<dbReference type="RefSeq" id="WP_274692044.1">
    <property type="nucleotide sequence ID" value="NZ_JAPMOU010000082.1"/>
</dbReference>
<keyword evidence="2" id="KW-1185">Reference proteome</keyword>
<sequence>MSGQELLGLAPAHIVPKRSDLVIENKGNIVLLDGAFLAGTTYTTEGSENDYVKLTSIGNLESINLGLGENTLDFSQLDDSEAITISILEPERPPALIC</sequence>
<evidence type="ECO:0000313" key="1">
    <source>
        <dbReference type="EMBL" id="MDE1465740.1"/>
    </source>
</evidence>
<evidence type="ECO:0000313" key="2">
    <source>
        <dbReference type="Proteomes" id="UP001528823"/>
    </source>
</evidence>